<dbReference type="PANTHER" id="PTHR48111">
    <property type="entry name" value="REGULATOR OF RPOS"/>
    <property type="match status" value="1"/>
</dbReference>
<dbReference type="AlphaFoldDB" id="F5XMY6"/>
<feature type="domain" description="OmpR/PhoB-type" evidence="9">
    <location>
        <begin position="147"/>
        <end position="244"/>
    </location>
</feature>
<evidence type="ECO:0000256" key="1">
    <source>
        <dbReference type="ARBA" id="ARBA00022553"/>
    </source>
</evidence>
<evidence type="ECO:0000256" key="3">
    <source>
        <dbReference type="ARBA" id="ARBA00023015"/>
    </source>
</evidence>
<dbReference type="CDD" id="cd17574">
    <property type="entry name" value="REC_OmpR"/>
    <property type="match status" value="1"/>
</dbReference>
<dbReference type="PROSITE" id="PS51755">
    <property type="entry name" value="OMPR_PHOB"/>
    <property type="match status" value="1"/>
</dbReference>
<evidence type="ECO:0000313" key="10">
    <source>
        <dbReference type="EMBL" id="BAK34059.1"/>
    </source>
</evidence>
<keyword evidence="5" id="KW-0804">Transcription</keyword>
<dbReference type="GO" id="GO:0005829">
    <property type="term" value="C:cytosol"/>
    <property type="evidence" value="ECO:0007669"/>
    <property type="project" value="TreeGrafter"/>
</dbReference>
<protein>
    <submittedName>
        <fullName evidence="10">Two-component system response regulator</fullName>
    </submittedName>
</protein>
<dbReference type="RefSeq" id="WP_013861942.1">
    <property type="nucleotide sequence ID" value="NC_015635.1"/>
</dbReference>
<feature type="modified residue" description="4-aspartylphosphate" evidence="6">
    <location>
        <position position="57"/>
    </location>
</feature>
<dbReference type="SMART" id="SM00862">
    <property type="entry name" value="Trans_reg_C"/>
    <property type="match status" value="1"/>
</dbReference>
<keyword evidence="4 7" id="KW-0238">DNA-binding</keyword>
<dbReference type="InterPro" id="IPR036388">
    <property type="entry name" value="WH-like_DNA-bd_sf"/>
</dbReference>
<keyword evidence="1 6" id="KW-0597">Phosphoprotein</keyword>
<dbReference type="PROSITE" id="PS50110">
    <property type="entry name" value="RESPONSE_REGULATORY"/>
    <property type="match status" value="1"/>
</dbReference>
<dbReference type="GO" id="GO:0006355">
    <property type="term" value="P:regulation of DNA-templated transcription"/>
    <property type="evidence" value="ECO:0007669"/>
    <property type="project" value="InterPro"/>
</dbReference>
<dbReference type="STRING" id="1032480.MLP_10450"/>
<evidence type="ECO:0000256" key="6">
    <source>
        <dbReference type="PROSITE-ProRule" id="PRU00169"/>
    </source>
</evidence>
<keyword evidence="11" id="KW-1185">Reference proteome</keyword>
<dbReference type="Pfam" id="PF00072">
    <property type="entry name" value="Response_reg"/>
    <property type="match status" value="1"/>
</dbReference>
<keyword evidence="3" id="KW-0805">Transcription regulation</keyword>
<dbReference type="CDD" id="cd00383">
    <property type="entry name" value="trans_reg_C"/>
    <property type="match status" value="1"/>
</dbReference>
<keyword evidence="2" id="KW-0902">Two-component regulatory system</keyword>
<evidence type="ECO:0000259" key="9">
    <source>
        <dbReference type="PROSITE" id="PS51755"/>
    </source>
</evidence>
<feature type="DNA-binding region" description="OmpR/PhoB-type" evidence="7">
    <location>
        <begin position="147"/>
        <end position="244"/>
    </location>
</feature>
<evidence type="ECO:0000259" key="8">
    <source>
        <dbReference type="PROSITE" id="PS50110"/>
    </source>
</evidence>
<dbReference type="GO" id="GO:0000976">
    <property type="term" value="F:transcription cis-regulatory region binding"/>
    <property type="evidence" value="ECO:0007669"/>
    <property type="project" value="TreeGrafter"/>
</dbReference>
<dbReference type="InterPro" id="IPR001789">
    <property type="entry name" value="Sig_transdc_resp-reg_receiver"/>
</dbReference>
<dbReference type="GO" id="GO:0000156">
    <property type="term" value="F:phosphorelay response regulator activity"/>
    <property type="evidence" value="ECO:0007669"/>
    <property type="project" value="TreeGrafter"/>
</dbReference>
<evidence type="ECO:0000256" key="7">
    <source>
        <dbReference type="PROSITE-ProRule" id="PRU01091"/>
    </source>
</evidence>
<evidence type="ECO:0000256" key="5">
    <source>
        <dbReference type="ARBA" id="ARBA00023163"/>
    </source>
</evidence>
<evidence type="ECO:0000313" key="11">
    <source>
        <dbReference type="Proteomes" id="UP000007947"/>
    </source>
</evidence>
<dbReference type="Proteomes" id="UP000007947">
    <property type="component" value="Chromosome"/>
</dbReference>
<dbReference type="FunFam" id="3.40.50.2300:FF:000001">
    <property type="entry name" value="DNA-binding response regulator PhoB"/>
    <property type="match status" value="1"/>
</dbReference>
<dbReference type="SUPFAM" id="SSF52172">
    <property type="entry name" value="CheY-like"/>
    <property type="match status" value="1"/>
</dbReference>
<evidence type="ECO:0000256" key="4">
    <source>
        <dbReference type="ARBA" id="ARBA00023125"/>
    </source>
</evidence>
<reference evidence="10 11" key="1">
    <citation type="submission" date="2011-05" db="EMBL/GenBank/DDBJ databases">
        <title>Whole genome sequence of Microlunatus phosphovorus NM-1.</title>
        <authorList>
            <person name="Hosoyama A."/>
            <person name="Sasaki K."/>
            <person name="Harada T."/>
            <person name="Igarashi R."/>
            <person name="Kawakoshi A."/>
            <person name="Sasagawa M."/>
            <person name="Fukada J."/>
            <person name="Nakamura S."/>
            <person name="Katano Y."/>
            <person name="Hanada S."/>
            <person name="Kamagata Y."/>
            <person name="Nakamura N."/>
            <person name="Yamazaki S."/>
            <person name="Fujita N."/>
        </authorList>
    </citation>
    <scope>NUCLEOTIDE SEQUENCE [LARGE SCALE GENOMIC DNA]</scope>
    <source>
        <strain evidence="11">ATCC 700054 / DSM 10555 / JCM 9379 / NBRC 101784 / NCIMB 13414 / VKM Ac-1990 / NM-1</strain>
    </source>
</reference>
<dbReference type="eggNOG" id="COG0745">
    <property type="taxonomic scope" value="Bacteria"/>
</dbReference>
<dbReference type="InterPro" id="IPR016032">
    <property type="entry name" value="Sig_transdc_resp-reg_C-effctor"/>
</dbReference>
<dbReference type="Pfam" id="PF00486">
    <property type="entry name" value="Trans_reg_C"/>
    <property type="match status" value="1"/>
</dbReference>
<dbReference type="PANTHER" id="PTHR48111:SF28">
    <property type="entry name" value="TRANSCRIPTIONAL REGULATORY PROTEIN TCRX-RELATED"/>
    <property type="match status" value="1"/>
</dbReference>
<dbReference type="Gene3D" id="6.10.250.690">
    <property type="match status" value="1"/>
</dbReference>
<dbReference type="Gene3D" id="3.40.50.2300">
    <property type="match status" value="1"/>
</dbReference>
<organism evidence="10 11">
    <name type="scientific">Microlunatus phosphovorus (strain ATCC 700054 / DSM 10555 / JCM 9379 / NBRC 101784 / NCIMB 13414 / VKM Ac-1990 / NM-1)</name>
    <dbReference type="NCBI Taxonomy" id="1032480"/>
    <lineage>
        <taxon>Bacteria</taxon>
        <taxon>Bacillati</taxon>
        <taxon>Actinomycetota</taxon>
        <taxon>Actinomycetes</taxon>
        <taxon>Propionibacteriales</taxon>
        <taxon>Propionibacteriaceae</taxon>
        <taxon>Microlunatus</taxon>
    </lineage>
</organism>
<dbReference type="SMART" id="SM00448">
    <property type="entry name" value="REC"/>
    <property type="match status" value="1"/>
</dbReference>
<feature type="domain" description="Response regulatory" evidence="8">
    <location>
        <begin position="8"/>
        <end position="122"/>
    </location>
</feature>
<dbReference type="InterPro" id="IPR039420">
    <property type="entry name" value="WalR-like"/>
</dbReference>
<name>F5XMY6_MICPN</name>
<dbReference type="Gene3D" id="1.10.10.10">
    <property type="entry name" value="Winged helix-like DNA-binding domain superfamily/Winged helix DNA-binding domain"/>
    <property type="match status" value="1"/>
</dbReference>
<gene>
    <name evidence="10" type="ordered locus">MLP_10450</name>
</gene>
<evidence type="ECO:0000256" key="2">
    <source>
        <dbReference type="ARBA" id="ARBA00023012"/>
    </source>
</evidence>
<dbReference type="HOGENOM" id="CLU_000445_30_1_11"/>
<sequence>MTRSTQAHVLVVDDDDGIREMLQSSLSFAGFRVSTAADAQAALALFGSDDPDAIVLDVMMPGIDGFDFVQLLRHRGETMPVLFLSARDTVEDRVKGLRLGADDYLIKPFSVVEVTVRLEGLLRRAGGYGQAGQPGLDRLASTGVSPRGVLRCGDLEVDEDRHLTRRAGRSIDLSPTEFRLLVYLLLHQGRVLSKAQILDQLWQYDFGGDSNVVERFVSNLRRKIDADLPPLIHTVRGFGYTIRADEGMT</sequence>
<dbReference type="GO" id="GO:0032993">
    <property type="term" value="C:protein-DNA complex"/>
    <property type="evidence" value="ECO:0007669"/>
    <property type="project" value="TreeGrafter"/>
</dbReference>
<dbReference type="InterPro" id="IPR001867">
    <property type="entry name" value="OmpR/PhoB-type_DNA-bd"/>
</dbReference>
<proteinExistence type="predicted"/>
<dbReference type="InterPro" id="IPR011006">
    <property type="entry name" value="CheY-like_superfamily"/>
</dbReference>
<dbReference type="EMBL" id="AP012204">
    <property type="protein sequence ID" value="BAK34059.1"/>
    <property type="molecule type" value="Genomic_DNA"/>
</dbReference>
<accession>F5XMY6</accession>
<dbReference type="FunFam" id="1.10.10.10:FF:000005">
    <property type="entry name" value="Two-component system response regulator"/>
    <property type="match status" value="1"/>
</dbReference>
<dbReference type="KEGG" id="mph:MLP_10450"/>
<dbReference type="SUPFAM" id="SSF46894">
    <property type="entry name" value="C-terminal effector domain of the bipartite response regulators"/>
    <property type="match status" value="1"/>
</dbReference>